<proteinExistence type="predicted"/>
<dbReference type="PROSITE" id="PS51257">
    <property type="entry name" value="PROKAR_LIPOPROTEIN"/>
    <property type="match status" value="1"/>
</dbReference>
<name>A0ABW2YI53_9GAMM</name>
<accession>A0ABW2YI53</accession>
<organism evidence="2 3">
    <name type="scientific">Lysobacter brunescens</name>
    <dbReference type="NCBI Taxonomy" id="262323"/>
    <lineage>
        <taxon>Bacteria</taxon>
        <taxon>Pseudomonadati</taxon>
        <taxon>Pseudomonadota</taxon>
        <taxon>Gammaproteobacteria</taxon>
        <taxon>Lysobacterales</taxon>
        <taxon>Lysobacteraceae</taxon>
        <taxon>Lysobacter</taxon>
    </lineage>
</organism>
<sequence>MKTSLWLLSLFFASSSAIACSCPLDTQTWWDASDDVALVRVNSTGVTSGHPIMDTPCVDDGPCVVKQSASFKTIETFKGSLANISRLTSGYGSGDCGIPLVAGAYYVLFTRGGSGQIGFCNAAGPYAPRYPYARHSAFLDPFLVSLRKAAKAPGQSVMRRPVPMRFDAFGGQ</sequence>
<gene>
    <name evidence="2" type="ORF">ACFQ0E_17725</name>
</gene>
<evidence type="ECO:0008006" key="4">
    <source>
        <dbReference type="Google" id="ProtNLM"/>
    </source>
</evidence>
<evidence type="ECO:0000313" key="3">
    <source>
        <dbReference type="Proteomes" id="UP001597110"/>
    </source>
</evidence>
<feature type="chain" id="PRO_5047029846" description="Secreted protein" evidence="1">
    <location>
        <begin position="20"/>
        <end position="172"/>
    </location>
</feature>
<comment type="caution">
    <text evidence="2">The sequence shown here is derived from an EMBL/GenBank/DDBJ whole genome shotgun (WGS) entry which is preliminary data.</text>
</comment>
<feature type="signal peptide" evidence="1">
    <location>
        <begin position="1"/>
        <end position="19"/>
    </location>
</feature>
<dbReference type="EMBL" id="JBHTIF010000005">
    <property type="protein sequence ID" value="MFD0727437.1"/>
    <property type="molecule type" value="Genomic_DNA"/>
</dbReference>
<dbReference type="SUPFAM" id="SSF50242">
    <property type="entry name" value="TIMP-like"/>
    <property type="match status" value="1"/>
</dbReference>
<reference evidence="3" key="1">
    <citation type="journal article" date="2019" name="Int. J. Syst. Evol. Microbiol.">
        <title>The Global Catalogue of Microorganisms (GCM) 10K type strain sequencing project: providing services to taxonomists for standard genome sequencing and annotation.</title>
        <authorList>
            <consortium name="The Broad Institute Genomics Platform"/>
            <consortium name="The Broad Institute Genome Sequencing Center for Infectious Disease"/>
            <person name="Wu L."/>
            <person name="Ma J."/>
        </authorList>
    </citation>
    <scope>NUCLEOTIDE SEQUENCE [LARGE SCALE GENOMIC DNA]</scope>
    <source>
        <strain evidence="3">CCUG 55585</strain>
    </source>
</reference>
<protein>
    <recommendedName>
        <fullName evidence="4">Secreted protein</fullName>
    </recommendedName>
</protein>
<dbReference type="Proteomes" id="UP001597110">
    <property type="component" value="Unassembled WGS sequence"/>
</dbReference>
<dbReference type="RefSeq" id="WP_386826103.1">
    <property type="nucleotide sequence ID" value="NZ_JBHTIF010000005.1"/>
</dbReference>
<keyword evidence="3" id="KW-1185">Reference proteome</keyword>
<dbReference type="InterPro" id="IPR008993">
    <property type="entry name" value="TIMP-like_OB-fold"/>
</dbReference>
<evidence type="ECO:0000313" key="2">
    <source>
        <dbReference type="EMBL" id="MFD0727437.1"/>
    </source>
</evidence>
<evidence type="ECO:0000256" key="1">
    <source>
        <dbReference type="SAM" id="SignalP"/>
    </source>
</evidence>
<keyword evidence="1" id="KW-0732">Signal</keyword>